<dbReference type="STRING" id="305900.GV64_05750"/>
<feature type="domain" description="PPM-type phosphatase" evidence="2">
    <location>
        <begin position="152"/>
        <end position="446"/>
    </location>
</feature>
<dbReference type="Proteomes" id="UP000027997">
    <property type="component" value="Unassembled WGS sequence"/>
</dbReference>
<proteinExistence type="predicted"/>
<dbReference type="InterPro" id="IPR015655">
    <property type="entry name" value="PP2C"/>
</dbReference>
<sequence length="462" mass="52285">MLNLDISNAVLNQSSWKSESVAKKHRGSDENTPPPDLFREASPFNTETQYDLGYEVNHNTLKDGFRLIDSHPRVLENPENKISNIEQDELRKFEEGKAEFFIKRAGSTDQQRMERWVESVLAENLEYARDQKDNPIRRPDSQRQTNPVLEAGPHFLSDRAVSFGWQYKSKKGEDFCIAGRFEILVSGERAPFFFSCVCDGHGGQEVARLVQAEIPAVLSKAMTLSCKNGIDPASVYYALNLTFEHLQNQVDEHIKSMPLAVVKKGKGTTVNLMVQEGKHTWFANAGDSRGCVLKRDFSGIIQATEDATCSKPRFVEKVTNMGGFIAPNKKVNEAVATPCAIGTYYIRKSEYTQERGFIKVIDHEPAITRVVTGKYPWVVQASDGLWNVVSTEDTQKLILKHQLNKPDYIAQMLLKEAHSRWDRDLKRVPEYKRRPIDDITVQVTIFSTPKVLGLSQEVSTDN</sequence>
<evidence type="ECO:0000313" key="3">
    <source>
        <dbReference type="EMBL" id="KEI70306.1"/>
    </source>
</evidence>
<accession>A0A081K830</accession>
<evidence type="ECO:0000259" key="2">
    <source>
        <dbReference type="PROSITE" id="PS51746"/>
    </source>
</evidence>
<dbReference type="InterPro" id="IPR036457">
    <property type="entry name" value="PPM-type-like_dom_sf"/>
</dbReference>
<dbReference type="CDD" id="cd00143">
    <property type="entry name" value="PP2Cc"/>
    <property type="match status" value="1"/>
</dbReference>
<evidence type="ECO:0000313" key="4">
    <source>
        <dbReference type="Proteomes" id="UP000027997"/>
    </source>
</evidence>
<name>A0A081K830_9GAMM</name>
<gene>
    <name evidence="3" type="ORF">GV64_05750</name>
</gene>
<keyword evidence="4" id="KW-1185">Reference proteome</keyword>
<comment type="caution">
    <text evidence="3">The sequence shown here is derived from an EMBL/GenBank/DDBJ whole genome shotgun (WGS) entry which is preliminary data.</text>
</comment>
<dbReference type="SUPFAM" id="SSF81606">
    <property type="entry name" value="PP2C-like"/>
    <property type="match status" value="1"/>
</dbReference>
<evidence type="ECO:0000256" key="1">
    <source>
        <dbReference type="SAM" id="MobiDB-lite"/>
    </source>
</evidence>
<dbReference type="EMBL" id="JOJP01000001">
    <property type="protein sequence ID" value="KEI70306.1"/>
    <property type="molecule type" value="Genomic_DNA"/>
</dbReference>
<dbReference type="AlphaFoldDB" id="A0A081K830"/>
<reference evidence="3 4" key="1">
    <citation type="submission" date="2014-06" db="EMBL/GenBank/DDBJ databases">
        <title>Whole Genome Sequences of Three Symbiotic Endozoicomonas Bacteria.</title>
        <authorList>
            <person name="Neave M.J."/>
            <person name="Apprill A."/>
            <person name="Voolstra C.R."/>
        </authorList>
    </citation>
    <scope>NUCLEOTIDE SEQUENCE [LARGE SCALE GENOMIC DNA]</scope>
    <source>
        <strain evidence="3 4">DSM 22380</strain>
    </source>
</reference>
<dbReference type="RefSeq" id="WP_020581151.1">
    <property type="nucleotide sequence ID" value="NZ_JOJP01000001.1"/>
</dbReference>
<dbReference type="PROSITE" id="PS51746">
    <property type="entry name" value="PPM_2"/>
    <property type="match status" value="1"/>
</dbReference>
<dbReference type="Gene3D" id="3.60.40.10">
    <property type="entry name" value="PPM-type phosphatase domain"/>
    <property type="match status" value="1"/>
</dbReference>
<dbReference type="InterPro" id="IPR001932">
    <property type="entry name" value="PPM-type_phosphatase-like_dom"/>
</dbReference>
<dbReference type="SMART" id="SM00332">
    <property type="entry name" value="PP2Cc"/>
    <property type="match status" value="1"/>
</dbReference>
<dbReference type="GO" id="GO:0004722">
    <property type="term" value="F:protein serine/threonine phosphatase activity"/>
    <property type="evidence" value="ECO:0007669"/>
    <property type="project" value="InterPro"/>
</dbReference>
<dbReference type="Pfam" id="PF00481">
    <property type="entry name" value="PP2C"/>
    <property type="match status" value="1"/>
</dbReference>
<protein>
    <recommendedName>
        <fullName evidence="2">PPM-type phosphatase domain-containing protein</fullName>
    </recommendedName>
</protein>
<dbReference type="PANTHER" id="PTHR47992">
    <property type="entry name" value="PROTEIN PHOSPHATASE"/>
    <property type="match status" value="1"/>
</dbReference>
<organism evidence="3 4">
    <name type="scientific">Endozoicomonas elysicola</name>
    <dbReference type="NCBI Taxonomy" id="305900"/>
    <lineage>
        <taxon>Bacteria</taxon>
        <taxon>Pseudomonadati</taxon>
        <taxon>Pseudomonadota</taxon>
        <taxon>Gammaproteobacteria</taxon>
        <taxon>Oceanospirillales</taxon>
        <taxon>Endozoicomonadaceae</taxon>
        <taxon>Endozoicomonas</taxon>
    </lineage>
</organism>
<feature type="region of interest" description="Disordered" evidence="1">
    <location>
        <begin position="17"/>
        <end position="42"/>
    </location>
</feature>